<feature type="region of interest" description="Disordered" evidence="2">
    <location>
        <begin position="1"/>
        <end position="89"/>
    </location>
</feature>
<dbReference type="EMBL" id="WHVB01000005">
    <property type="protein sequence ID" value="KAF8482710.1"/>
    <property type="molecule type" value="Genomic_DNA"/>
</dbReference>
<dbReference type="OrthoDB" id="2409325at2759"/>
<reference evidence="3" key="1">
    <citation type="submission" date="2019-10" db="EMBL/GenBank/DDBJ databases">
        <authorList>
            <consortium name="DOE Joint Genome Institute"/>
            <person name="Kuo A."/>
            <person name="Miyauchi S."/>
            <person name="Kiss E."/>
            <person name="Drula E."/>
            <person name="Kohler A."/>
            <person name="Sanchez-Garcia M."/>
            <person name="Andreopoulos B."/>
            <person name="Barry K.W."/>
            <person name="Bonito G."/>
            <person name="Buee M."/>
            <person name="Carver A."/>
            <person name="Chen C."/>
            <person name="Cichocki N."/>
            <person name="Clum A."/>
            <person name="Culley D."/>
            <person name="Crous P.W."/>
            <person name="Fauchery L."/>
            <person name="Girlanda M."/>
            <person name="Hayes R."/>
            <person name="Keri Z."/>
            <person name="LaButti K."/>
            <person name="Lipzen A."/>
            <person name="Lombard V."/>
            <person name="Magnuson J."/>
            <person name="Maillard F."/>
            <person name="Morin E."/>
            <person name="Murat C."/>
            <person name="Nolan M."/>
            <person name="Ohm R."/>
            <person name="Pangilinan J."/>
            <person name="Pereira M."/>
            <person name="Perotto S."/>
            <person name="Peter M."/>
            <person name="Riley R."/>
            <person name="Sitrit Y."/>
            <person name="Stielow B."/>
            <person name="Szollosi G."/>
            <person name="Zifcakova L."/>
            <person name="Stursova M."/>
            <person name="Spatafora J.W."/>
            <person name="Tedersoo L."/>
            <person name="Vaario L.-M."/>
            <person name="Yamada A."/>
            <person name="Yan M."/>
            <person name="Wang P."/>
            <person name="Xu J."/>
            <person name="Bruns T."/>
            <person name="Baldrian P."/>
            <person name="Vilgalys R."/>
            <person name="Henrissat B."/>
            <person name="Grigoriev I.V."/>
            <person name="Hibbett D."/>
            <person name="Nagy L.G."/>
            <person name="Martin F.M."/>
        </authorList>
    </citation>
    <scope>NUCLEOTIDE SEQUENCE</scope>
    <source>
        <strain evidence="3">Prilba</strain>
    </source>
</reference>
<feature type="region of interest" description="Disordered" evidence="2">
    <location>
        <begin position="276"/>
        <end position="314"/>
    </location>
</feature>
<feature type="compositionally biased region" description="Basic and acidic residues" evidence="2">
    <location>
        <begin position="57"/>
        <end position="67"/>
    </location>
</feature>
<feature type="compositionally biased region" description="Gly residues" evidence="2">
    <location>
        <begin position="459"/>
        <end position="473"/>
    </location>
</feature>
<feature type="compositionally biased region" description="Polar residues" evidence="2">
    <location>
        <begin position="402"/>
        <end position="412"/>
    </location>
</feature>
<dbReference type="Proteomes" id="UP000759537">
    <property type="component" value="Unassembled WGS sequence"/>
</dbReference>
<name>A0A9P5TBD4_9AGAM</name>
<feature type="region of interest" description="Disordered" evidence="2">
    <location>
        <begin position="401"/>
        <end position="486"/>
    </location>
</feature>
<feature type="compositionally biased region" description="Basic residues" evidence="2">
    <location>
        <begin position="22"/>
        <end position="31"/>
    </location>
</feature>
<dbReference type="AlphaFoldDB" id="A0A9P5TBD4"/>
<feature type="compositionally biased region" description="Basic and acidic residues" evidence="2">
    <location>
        <begin position="474"/>
        <end position="486"/>
    </location>
</feature>
<organism evidence="3 4">
    <name type="scientific">Russula ochroleuca</name>
    <dbReference type="NCBI Taxonomy" id="152965"/>
    <lineage>
        <taxon>Eukaryota</taxon>
        <taxon>Fungi</taxon>
        <taxon>Dikarya</taxon>
        <taxon>Basidiomycota</taxon>
        <taxon>Agaricomycotina</taxon>
        <taxon>Agaricomycetes</taxon>
        <taxon>Russulales</taxon>
        <taxon>Russulaceae</taxon>
        <taxon>Russula</taxon>
    </lineage>
</organism>
<evidence type="ECO:0000313" key="3">
    <source>
        <dbReference type="EMBL" id="KAF8482710.1"/>
    </source>
</evidence>
<protein>
    <submittedName>
        <fullName evidence="3">Uncharacterized protein</fullName>
    </submittedName>
</protein>
<proteinExistence type="predicted"/>
<accession>A0A9P5TBD4</accession>
<feature type="compositionally biased region" description="Acidic residues" evidence="2">
    <location>
        <begin position="279"/>
        <end position="289"/>
    </location>
</feature>
<feature type="compositionally biased region" description="Polar residues" evidence="2">
    <location>
        <begin position="77"/>
        <end position="86"/>
    </location>
</feature>
<evidence type="ECO:0000256" key="2">
    <source>
        <dbReference type="SAM" id="MobiDB-lite"/>
    </source>
</evidence>
<keyword evidence="1" id="KW-0175">Coiled coil</keyword>
<reference evidence="3" key="2">
    <citation type="journal article" date="2020" name="Nat. Commun.">
        <title>Large-scale genome sequencing of mycorrhizal fungi provides insights into the early evolution of symbiotic traits.</title>
        <authorList>
            <person name="Miyauchi S."/>
            <person name="Kiss E."/>
            <person name="Kuo A."/>
            <person name="Drula E."/>
            <person name="Kohler A."/>
            <person name="Sanchez-Garcia M."/>
            <person name="Morin E."/>
            <person name="Andreopoulos B."/>
            <person name="Barry K.W."/>
            <person name="Bonito G."/>
            <person name="Buee M."/>
            <person name="Carver A."/>
            <person name="Chen C."/>
            <person name="Cichocki N."/>
            <person name="Clum A."/>
            <person name="Culley D."/>
            <person name="Crous P.W."/>
            <person name="Fauchery L."/>
            <person name="Girlanda M."/>
            <person name="Hayes R.D."/>
            <person name="Keri Z."/>
            <person name="LaButti K."/>
            <person name="Lipzen A."/>
            <person name="Lombard V."/>
            <person name="Magnuson J."/>
            <person name="Maillard F."/>
            <person name="Murat C."/>
            <person name="Nolan M."/>
            <person name="Ohm R.A."/>
            <person name="Pangilinan J."/>
            <person name="Pereira M.F."/>
            <person name="Perotto S."/>
            <person name="Peter M."/>
            <person name="Pfister S."/>
            <person name="Riley R."/>
            <person name="Sitrit Y."/>
            <person name="Stielow J.B."/>
            <person name="Szollosi G."/>
            <person name="Zifcakova L."/>
            <person name="Stursova M."/>
            <person name="Spatafora J.W."/>
            <person name="Tedersoo L."/>
            <person name="Vaario L.M."/>
            <person name="Yamada A."/>
            <person name="Yan M."/>
            <person name="Wang P."/>
            <person name="Xu J."/>
            <person name="Bruns T."/>
            <person name="Baldrian P."/>
            <person name="Vilgalys R."/>
            <person name="Dunand C."/>
            <person name="Henrissat B."/>
            <person name="Grigoriev I.V."/>
            <person name="Hibbett D."/>
            <person name="Nagy L.G."/>
            <person name="Martin F.M."/>
        </authorList>
    </citation>
    <scope>NUCLEOTIDE SEQUENCE</scope>
    <source>
        <strain evidence="3">Prilba</strain>
    </source>
</reference>
<evidence type="ECO:0000313" key="4">
    <source>
        <dbReference type="Proteomes" id="UP000759537"/>
    </source>
</evidence>
<sequence length="536" mass="56794">MSDTPTQRYVPGAPPPVPATKSSKKKKKPAKGSRSEDSPALSSVAIPDSTSAALTDKTPDADVKDGPVVDSLPADPHSTNGLTSGQPAYDEAKHSRIVDFFQKRIKSTNKKIARIQGYATLDDEKLNDDQRRLLKSLPSLEAIVKELEEVKKAVESLEAERIATEARDAVERSKLEAECLVVAIAEAESQAFDKISRLLHFIRLHSSLSVRHPRVSSLGIEDSEIPIILAAAEQLLGEESEVRQELVRGLLYGEGEFQGVSHSRFVDLAHAFATPQTEPDFDAPEESGPEEPKPSDEESGVAVAVGGQESTSGELRFMQESELDNTGLVDSQEWVDVPQDQVTEVEATATTAETYHDEGIAADQAVTAVQQPEASLSASGNFDWADEEEGGLPSIAGLQAKFGTSKTPSPADTPQDIPDTNPAEVIASPVDGSSPADDDGFTQARGGRGRQRGDRGFRSGRGGEGGGFRGPRGGFRERGGSRGGERGVRKLTATTFQASAGAVTLIVGVMVVVAAVEAVGAEVMGAEAMDVEASDN</sequence>
<gene>
    <name evidence="3" type="ORF">DFH94DRAFT_680730</name>
</gene>
<evidence type="ECO:0000256" key="1">
    <source>
        <dbReference type="SAM" id="Coils"/>
    </source>
</evidence>
<feature type="coiled-coil region" evidence="1">
    <location>
        <begin position="140"/>
        <end position="167"/>
    </location>
</feature>
<comment type="caution">
    <text evidence="3">The sequence shown here is derived from an EMBL/GenBank/DDBJ whole genome shotgun (WGS) entry which is preliminary data.</text>
</comment>
<keyword evidence="4" id="KW-1185">Reference proteome</keyword>